<dbReference type="ChiTaRS" id="NELL2">
    <property type="organism name" value="human"/>
</dbReference>
<keyword evidence="1" id="KW-0812">Transmembrane</keyword>
<gene>
    <name evidence="2" type="primary">NELL2</name>
</gene>
<sequence>MTGLFVAVEMVLGLFERIMPTVKTSMSVLKGAITVVKIQCVSTPRVLLCASAKLDTSELMIIHVQNMMSVSQISTTVMKMLYASTLLEDTTVFASRAIQGMERHAKHFAKMAVGMEEPVLPLMCVPAHKASLDPAVKRTLMNALMVLFNVTVVLIALTCLDGTTVSAEMATMTMGCFHQVENRVKILMSVGPGGTAVPMIPFASIWMADMIVDVLMERIAQGTASMMEKLSTMVRFGCWKMTGALCAHVRMDSLCVDGWSVTVRIPQLIFFAALNVTQGLVVSASIKMGKLCITVVTPGSRIVNSAAACKGKLIVGPCLAQMWSVNSAFSQRMSAARAVSQTLARLTPSAMTSPRLAWTK</sequence>
<proteinExistence type="predicted"/>
<accession>L0R6L1</accession>
<name>L0R6L1_HUMAN</name>
<dbReference type="OrthoDB" id="6516201at2759"/>
<reference evidence="2" key="1">
    <citation type="submission" date="2012-10" db="EMBL/GenBank/DDBJ databases">
        <title>Direct identification of alternative open reading frame translation products in human.</title>
        <authorList>
            <person name="Vanderperre B."/>
            <person name="Lucier J.-F."/>
            <person name="Motard J."/>
            <person name="Tremblay G."/>
            <person name="Vanderperre S."/>
            <person name="Wisztorski M."/>
            <person name="Salzet M."/>
            <person name="Boisvert F.-M."/>
            <person name="Roucou X."/>
        </authorList>
    </citation>
    <scope>NUCLEOTIDE SEQUENCE</scope>
</reference>
<keyword evidence="1" id="KW-0472">Membrane</keyword>
<dbReference type="AlphaFoldDB" id="L0R6L1"/>
<organism evidence="2">
    <name type="scientific">Homo sapiens</name>
    <name type="common">Human</name>
    <dbReference type="NCBI Taxonomy" id="9606"/>
    <lineage>
        <taxon>Eukaryota</taxon>
        <taxon>Metazoa</taxon>
        <taxon>Chordata</taxon>
        <taxon>Craniata</taxon>
        <taxon>Vertebrata</taxon>
        <taxon>Euteleostomi</taxon>
        <taxon>Mammalia</taxon>
        <taxon>Eutheria</taxon>
        <taxon>Euarchontoglires</taxon>
        <taxon>Primates</taxon>
        <taxon>Haplorrhini</taxon>
        <taxon>Catarrhini</taxon>
        <taxon>Hominidae</taxon>
        <taxon>Homo</taxon>
    </lineage>
</organism>
<protein>
    <submittedName>
        <fullName evidence="2">Alternative protein NELL2</fullName>
    </submittedName>
</protein>
<evidence type="ECO:0000256" key="1">
    <source>
        <dbReference type="SAM" id="Phobius"/>
    </source>
</evidence>
<dbReference type="PeptideAtlas" id="L0R6L1"/>
<feature type="transmembrane region" description="Helical" evidence="1">
    <location>
        <begin position="139"/>
        <end position="157"/>
    </location>
</feature>
<keyword evidence="1" id="KW-1133">Transmembrane helix</keyword>
<evidence type="ECO:0000313" key="2">
    <source>
        <dbReference type="EMBL" id="CCO13780.1"/>
    </source>
</evidence>
<dbReference type="EMBL" id="HF548069">
    <property type="protein sequence ID" value="CCO13780.1"/>
    <property type="molecule type" value="Genomic_DNA"/>
</dbReference>